<dbReference type="GO" id="GO:0009252">
    <property type="term" value="P:peptidoglycan biosynthetic process"/>
    <property type="evidence" value="ECO:0007669"/>
    <property type="project" value="UniProtKB-UniRule"/>
</dbReference>
<dbReference type="GO" id="GO:0071555">
    <property type="term" value="P:cell wall organization"/>
    <property type="evidence" value="ECO:0007669"/>
    <property type="project" value="UniProtKB-KW"/>
</dbReference>
<evidence type="ECO:0000256" key="3">
    <source>
        <dbReference type="ARBA" id="ARBA00022618"/>
    </source>
</evidence>
<comment type="caution">
    <text evidence="15">The sequence shown here is derived from an EMBL/GenBank/DDBJ whole genome shotgun (WGS) entry which is preliminary data.</text>
</comment>
<feature type="domain" description="Mur ligase C-terminal" evidence="13">
    <location>
        <begin position="331"/>
        <end position="450"/>
    </location>
</feature>
<dbReference type="AlphaFoldDB" id="V4Q3K2"/>
<comment type="pathway">
    <text evidence="10 11">Cell wall biogenesis; peptidoglycan biosynthesis.</text>
</comment>
<dbReference type="STRING" id="1121022.GCA_000376105_01269"/>
<dbReference type="RefSeq" id="WP_018080934.1">
    <property type="nucleotide sequence ID" value="NZ_AQWM01000003.1"/>
</dbReference>
<dbReference type="PANTHER" id="PTHR43024:SF1">
    <property type="entry name" value="UDP-N-ACETYLMURAMOYL-TRIPEPTIDE--D-ALANYL-D-ALANINE LIGASE"/>
    <property type="match status" value="1"/>
</dbReference>
<dbReference type="Pfam" id="PF01225">
    <property type="entry name" value="Mur_ligase"/>
    <property type="match status" value="1"/>
</dbReference>
<keyword evidence="5 10" id="KW-0067">ATP-binding</keyword>
<evidence type="ECO:0000256" key="6">
    <source>
        <dbReference type="ARBA" id="ARBA00022960"/>
    </source>
</evidence>
<dbReference type="GO" id="GO:0008766">
    <property type="term" value="F:UDP-N-acetylmuramoylalanyl-D-glutamyl-2,6-diaminopimelate-D-alanyl-D-alanine ligase activity"/>
    <property type="evidence" value="ECO:0007669"/>
    <property type="project" value="RHEA"/>
</dbReference>
<dbReference type="SUPFAM" id="SSF53244">
    <property type="entry name" value="MurD-like peptide ligases, peptide-binding domain"/>
    <property type="match status" value="1"/>
</dbReference>
<proteinExistence type="inferred from homology"/>
<evidence type="ECO:0000256" key="4">
    <source>
        <dbReference type="ARBA" id="ARBA00022741"/>
    </source>
</evidence>
<protein>
    <recommendedName>
        <fullName evidence="10 11">UDP-N-acetylmuramoyl-tripeptide--D-alanyl-D-alanine ligase</fullName>
        <ecNumber evidence="10 11">6.3.2.10</ecNumber>
    </recommendedName>
    <alternativeName>
        <fullName evidence="10">D-alanyl-D-alanine-adding enzyme</fullName>
    </alternativeName>
</protein>
<dbReference type="GO" id="GO:0008360">
    <property type="term" value="P:regulation of cell shape"/>
    <property type="evidence" value="ECO:0007669"/>
    <property type="project" value="UniProtKB-KW"/>
</dbReference>
<dbReference type="Pfam" id="PF02875">
    <property type="entry name" value="Mur_ligase_C"/>
    <property type="match status" value="1"/>
</dbReference>
<dbReference type="OrthoDB" id="9800958at2"/>
<evidence type="ECO:0000256" key="2">
    <source>
        <dbReference type="ARBA" id="ARBA00022598"/>
    </source>
</evidence>
<dbReference type="InterPro" id="IPR036615">
    <property type="entry name" value="Mur_ligase_C_dom_sf"/>
</dbReference>
<evidence type="ECO:0000259" key="14">
    <source>
        <dbReference type="Pfam" id="PF08245"/>
    </source>
</evidence>
<reference evidence="15 16" key="1">
    <citation type="journal article" date="2014" name="Nature">
        <title>Sequential evolution of bacterial morphology by co-option of a developmental regulator.</title>
        <authorList>
            <person name="Jiang C."/>
            <person name="Brown P.J."/>
            <person name="Ducret A."/>
            <person name="Brun Y.V."/>
        </authorList>
    </citation>
    <scope>NUCLEOTIDE SEQUENCE [LARGE SCALE GENOMIC DNA]</scope>
    <source>
        <strain evidence="15 16">DSM 16100</strain>
    </source>
</reference>
<dbReference type="GO" id="GO:0051301">
    <property type="term" value="P:cell division"/>
    <property type="evidence" value="ECO:0007669"/>
    <property type="project" value="UniProtKB-KW"/>
</dbReference>
<dbReference type="HAMAP" id="MF_02019">
    <property type="entry name" value="MurF"/>
    <property type="match status" value="1"/>
</dbReference>
<dbReference type="InterPro" id="IPR035911">
    <property type="entry name" value="MurE/MurF_N"/>
</dbReference>
<evidence type="ECO:0000259" key="12">
    <source>
        <dbReference type="Pfam" id="PF01225"/>
    </source>
</evidence>
<evidence type="ECO:0000256" key="5">
    <source>
        <dbReference type="ARBA" id="ARBA00022840"/>
    </source>
</evidence>
<evidence type="ECO:0000256" key="10">
    <source>
        <dbReference type="HAMAP-Rule" id="MF_02019"/>
    </source>
</evidence>
<dbReference type="InterPro" id="IPR036565">
    <property type="entry name" value="Mur-like_cat_sf"/>
</dbReference>
<keyword evidence="2 10" id="KW-0436">Ligase</keyword>
<name>V4Q3K2_9CAUL</name>
<evidence type="ECO:0000256" key="7">
    <source>
        <dbReference type="ARBA" id="ARBA00022984"/>
    </source>
</evidence>
<dbReference type="InterPro" id="IPR013221">
    <property type="entry name" value="Mur_ligase_cen"/>
</dbReference>
<keyword evidence="9 10" id="KW-0961">Cell wall biogenesis/degradation</keyword>
<accession>V4Q3K2</accession>
<dbReference type="GO" id="GO:0047480">
    <property type="term" value="F:UDP-N-acetylmuramoyl-tripeptide-D-alanyl-D-alanine ligase activity"/>
    <property type="evidence" value="ECO:0007669"/>
    <property type="project" value="UniProtKB-UniRule"/>
</dbReference>
<comment type="similarity">
    <text evidence="10">Belongs to the MurCDEF family. MurF subfamily.</text>
</comment>
<dbReference type="InterPro" id="IPR000713">
    <property type="entry name" value="Mur_ligase_N"/>
</dbReference>
<dbReference type="UniPathway" id="UPA00219"/>
<comment type="function">
    <text evidence="10 11">Involved in cell wall formation. Catalyzes the final step in the synthesis of UDP-N-acetylmuramoyl-pentapeptide, the precursor of murein.</text>
</comment>
<comment type="catalytic activity">
    <reaction evidence="10 11">
        <text>D-alanyl-D-alanine + UDP-N-acetyl-alpha-D-muramoyl-L-alanyl-gamma-D-glutamyl-meso-2,6-diaminopimelate + ATP = UDP-N-acetyl-alpha-D-muramoyl-L-alanyl-gamma-D-glutamyl-meso-2,6-diaminopimeloyl-D-alanyl-D-alanine + ADP + phosphate + H(+)</text>
        <dbReference type="Rhea" id="RHEA:28374"/>
        <dbReference type="ChEBI" id="CHEBI:15378"/>
        <dbReference type="ChEBI" id="CHEBI:30616"/>
        <dbReference type="ChEBI" id="CHEBI:43474"/>
        <dbReference type="ChEBI" id="CHEBI:57822"/>
        <dbReference type="ChEBI" id="CHEBI:61386"/>
        <dbReference type="ChEBI" id="CHEBI:83905"/>
        <dbReference type="ChEBI" id="CHEBI:456216"/>
        <dbReference type="EC" id="6.3.2.10"/>
    </reaction>
</comment>
<dbReference type="Proteomes" id="UP000017837">
    <property type="component" value="Unassembled WGS sequence"/>
</dbReference>
<gene>
    <name evidence="10" type="primary">murF</name>
    <name evidence="15" type="ORF">ABENE_08645</name>
</gene>
<keyword evidence="8 10" id="KW-0131">Cell cycle</keyword>
<keyword evidence="6 10" id="KW-0133">Cell shape</keyword>
<organism evidence="15 16">
    <name type="scientific">Asticcacaulis benevestitus DSM 16100 = ATCC BAA-896</name>
    <dbReference type="NCBI Taxonomy" id="1121022"/>
    <lineage>
        <taxon>Bacteria</taxon>
        <taxon>Pseudomonadati</taxon>
        <taxon>Pseudomonadota</taxon>
        <taxon>Alphaproteobacteria</taxon>
        <taxon>Caulobacterales</taxon>
        <taxon>Caulobacteraceae</taxon>
        <taxon>Asticcacaulis</taxon>
    </lineage>
</organism>
<feature type="binding site" evidence="10">
    <location>
        <begin position="113"/>
        <end position="119"/>
    </location>
    <ligand>
        <name>ATP</name>
        <dbReference type="ChEBI" id="CHEBI:30616"/>
    </ligand>
</feature>
<dbReference type="PATRIC" id="fig|1121022.4.peg.1740"/>
<dbReference type="InterPro" id="IPR004101">
    <property type="entry name" value="Mur_ligase_C"/>
</dbReference>
<keyword evidence="4 10" id="KW-0547">Nucleotide-binding</keyword>
<dbReference type="SUPFAM" id="SSF53623">
    <property type="entry name" value="MurD-like peptide ligases, catalytic domain"/>
    <property type="match status" value="1"/>
</dbReference>
<dbReference type="GO" id="GO:0005737">
    <property type="term" value="C:cytoplasm"/>
    <property type="evidence" value="ECO:0007669"/>
    <property type="project" value="UniProtKB-SubCell"/>
</dbReference>
<evidence type="ECO:0000313" key="15">
    <source>
        <dbReference type="EMBL" id="ESQ92435.1"/>
    </source>
</evidence>
<keyword evidence="3 10" id="KW-0132">Cell division</keyword>
<comment type="subcellular location">
    <subcellularLocation>
        <location evidence="10 11">Cytoplasm</location>
    </subcellularLocation>
</comment>
<feature type="domain" description="Mur ligase N-terminal catalytic" evidence="12">
    <location>
        <begin position="32"/>
        <end position="76"/>
    </location>
</feature>
<dbReference type="NCBIfam" id="TIGR01143">
    <property type="entry name" value="murF"/>
    <property type="match status" value="1"/>
</dbReference>
<evidence type="ECO:0000256" key="9">
    <source>
        <dbReference type="ARBA" id="ARBA00023316"/>
    </source>
</evidence>
<dbReference type="Gene3D" id="3.40.1390.10">
    <property type="entry name" value="MurE/MurF, N-terminal domain"/>
    <property type="match status" value="1"/>
</dbReference>
<dbReference type="SUPFAM" id="SSF63418">
    <property type="entry name" value="MurE/MurF N-terminal domain"/>
    <property type="match status" value="1"/>
</dbReference>
<dbReference type="Gene3D" id="3.40.1190.10">
    <property type="entry name" value="Mur-like, catalytic domain"/>
    <property type="match status" value="1"/>
</dbReference>
<dbReference type="Pfam" id="PF08245">
    <property type="entry name" value="Mur_ligase_M"/>
    <property type="match status" value="1"/>
</dbReference>
<sequence>MKPTPLWTFDELAKATGGTLTGVGEGASGAASGINFDSRALQPGDIFLALKGVRDGHDFVAQAFQSGAAIAVTRRPIEGGPCLLVPDVQKALEHMAVFARDRAVKAKRGAVTGSVGKTSVTQMVMQGLTRAGRAHSAIKSFNNHIGVPLTLARMPADTERAVFEIGMNHADEITPLSEFVAPHAVIITTVGGAHTENFPDGDEGVARAKAEIFDGLIPGGLAILNADNVWFDFLQREARGAGALVAAFGEAGGVDAKLVSHVINGDRAEITARFHGKEIAFSLSHTGKHQAMNAMSVLLMLEALDVDLESSIAALEGAAALDGRGKVRRKAFKDGQITVIDESYNANPVSMTATLQSLGKHPKAADSRKIVVLTDMLELGTEEAALHASLAPVIAANDIDKVYLAGPLMRHLWDALPPALRGGHADTAAELLPRVIEDLQGGDVVMIKGSNGSKAGLIAKALLAE</sequence>
<dbReference type="EMBL" id="AWGB01000013">
    <property type="protein sequence ID" value="ESQ92435.1"/>
    <property type="molecule type" value="Genomic_DNA"/>
</dbReference>
<dbReference type="PANTHER" id="PTHR43024">
    <property type="entry name" value="UDP-N-ACETYLMURAMOYL-TRIPEPTIDE--D-ALANYL-D-ALANINE LIGASE"/>
    <property type="match status" value="1"/>
</dbReference>
<evidence type="ECO:0000256" key="8">
    <source>
        <dbReference type="ARBA" id="ARBA00023306"/>
    </source>
</evidence>
<feature type="domain" description="Mur ligase central" evidence="14">
    <location>
        <begin position="111"/>
        <end position="300"/>
    </location>
</feature>
<dbReference type="GO" id="GO:0005524">
    <property type="term" value="F:ATP binding"/>
    <property type="evidence" value="ECO:0007669"/>
    <property type="project" value="UniProtKB-UniRule"/>
</dbReference>
<dbReference type="Gene3D" id="3.90.190.20">
    <property type="entry name" value="Mur ligase, C-terminal domain"/>
    <property type="match status" value="1"/>
</dbReference>
<dbReference type="InterPro" id="IPR051046">
    <property type="entry name" value="MurCDEF_CellWall_CoF430Synth"/>
</dbReference>
<keyword evidence="16" id="KW-1185">Reference proteome</keyword>
<dbReference type="EC" id="6.3.2.10" evidence="10 11"/>
<dbReference type="eggNOG" id="COG0770">
    <property type="taxonomic scope" value="Bacteria"/>
</dbReference>
<keyword evidence="1 10" id="KW-0963">Cytoplasm</keyword>
<evidence type="ECO:0000256" key="11">
    <source>
        <dbReference type="RuleBase" id="RU004136"/>
    </source>
</evidence>
<keyword evidence="7 10" id="KW-0573">Peptidoglycan synthesis</keyword>
<evidence type="ECO:0000313" key="16">
    <source>
        <dbReference type="Proteomes" id="UP000017837"/>
    </source>
</evidence>
<evidence type="ECO:0000259" key="13">
    <source>
        <dbReference type="Pfam" id="PF02875"/>
    </source>
</evidence>
<evidence type="ECO:0000256" key="1">
    <source>
        <dbReference type="ARBA" id="ARBA00022490"/>
    </source>
</evidence>
<dbReference type="InterPro" id="IPR005863">
    <property type="entry name" value="UDP-N-AcMur_synth"/>
</dbReference>